<evidence type="ECO:0000313" key="3">
    <source>
        <dbReference type="Proteomes" id="UP000186096"/>
    </source>
</evidence>
<sequence>MADEITAGRNAARALTARAPGWMVWYGERTGSFWAVPRAGTAIVPRMLEAQTADDLENEIRRAEGRPTREQTQPETEEAARHRRPPAETPAPRIPVGR</sequence>
<protein>
    <submittedName>
        <fullName evidence="2">Uncharacterized protein</fullName>
    </submittedName>
</protein>
<feature type="compositionally biased region" description="Basic and acidic residues" evidence="1">
    <location>
        <begin position="58"/>
        <end position="69"/>
    </location>
</feature>
<evidence type="ECO:0000256" key="1">
    <source>
        <dbReference type="SAM" id="MobiDB-lite"/>
    </source>
</evidence>
<dbReference type="AlphaFoldDB" id="A0A1N7FLC1"/>
<dbReference type="OrthoDB" id="3482046at2"/>
<keyword evidence="3" id="KW-1185">Reference proteome</keyword>
<reference evidence="3" key="1">
    <citation type="submission" date="2017-01" db="EMBL/GenBank/DDBJ databases">
        <authorList>
            <person name="Varghese N."/>
            <person name="Submissions S."/>
        </authorList>
    </citation>
    <scope>NUCLEOTIDE SEQUENCE [LARGE SCALE GENOMIC DNA]</scope>
    <source>
        <strain evidence="3">ATCC 12950</strain>
    </source>
</reference>
<name>A0A1N7FLC1_9ACTN</name>
<evidence type="ECO:0000313" key="2">
    <source>
        <dbReference type="EMBL" id="SIS01090.1"/>
    </source>
</evidence>
<proteinExistence type="predicted"/>
<dbReference type="Proteomes" id="UP000186096">
    <property type="component" value="Unassembled WGS sequence"/>
</dbReference>
<dbReference type="RefSeq" id="WP_051761674.1">
    <property type="nucleotide sequence ID" value="NZ_CP192071.1"/>
</dbReference>
<feature type="region of interest" description="Disordered" evidence="1">
    <location>
        <begin position="54"/>
        <end position="98"/>
    </location>
</feature>
<dbReference type="GeneID" id="97493362"/>
<dbReference type="EMBL" id="FTNI01000022">
    <property type="protein sequence ID" value="SIS01090.1"/>
    <property type="molecule type" value="Genomic_DNA"/>
</dbReference>
<gene>
    <name evidence="2" type="ORF">SAMN05421833_122148</name>
</gene>
<feature type="compositionally biased region" description="Pro residues" evidence="1">
    <location>
        <begin position="87"/>
        <end position="98"/>
    </location>
</feature>
<organism evidence="2 3">
    <name type="scientific">Microbispora rosea</name>
    <dbReference type="NCBI Taxonomy" id="58117"/>
    <lineage>
        <taxon>Bacteria</taxon>
        <taxon>Bacillati</taxon>
        <taxon>Actinomycetota</taxon>
        <taxon>Actinomycetes</taxon>
        <taxon>Streptosporangiales</taxon>
        <taxon>Streptosporangiaceae</taxon>
        <taxon>Microbispora</taxon>
    </lineage>
</organism>
<accession>A0A1N7FLC1</accession>